<feature type="transmembrane region" description="Helical" evidence="19">
    <location>
        <begin position="1019"/>
        <end position="1044"/>
    </location>
</feature>
<evidence type="ECO:0000256" key="10">
    <source>
        <dbReference type="ARBA" id="ARBA00023065"/>
    </source>
</evidence>
<feature type="transmembrane region" description="Helical" evidence="19">
    <location>
        <begin position="1100"/>
        <end position="1117"/>
    </location>
</feature>
<evidence type="ECO:0000256" key="3">
    <source>
        <dbReference type="ARBA" id="ARBA00022568"/>
    </source>
</evidence>
<name>A0A8C4NAV0_EPTBU</name>
<evidence type="ECO:0000256" key="4">
    <source>
        <dbReference type="ARBA" id="ARBA00022673"/>
    </source>
</evidence>
<dbReference type="FunFam" id="1.10.287.70:FF:000120">
    <property type="entry name" value="Voltage-dependent T-type calcium channel subunit alpha"/>
    <property type="match status" value="1"/>
</dbReference>
<evidence type="ECO:0000256" key="14">
    <source>
        <dbReference type="ARBA" id="ARBA00036634"/>
    </source>
</evidence>
<feature type="transmembrane region" description="Helical" evidence="19">
    <location>
        <begin position="404"/>
        <end position="425"/>
    </location>
</feature>
<dbReference type="InterPro" id="IPR005821">
    <property type="entry name" value="Ion_trans_dom"/>
</dbReference>
<reference evidence="21" key="1">
    <citation type="submission" date="2025-08" db="UniProtKB">
        <authorList>
            <consortium name="Ensembl"/>
        </authorList>
    </citation>
    <scope>IDENTIFICATION</scope>
</reference>
<dbReference type="GO" id="GO:0005891">
    <property type="term" value="C:voltage-gated calcium channel complex"/>
    <property type="evidence" value="ECO:0007669"/>
    <property type="project" value="InterPro"/>
</dbReference>
<reference evidence="21" key="2">
    <citation type="submission" date="2025-09" db="UniProtKB">
        <authorList>
            <consortium name="Ensembl"/>
        </authorList>
    </citation>
    <scope>IDENTIFICATION</scope>
</reference>
<evidence type="ECO:0000256" key="17">
    <source>
        <dbReference type="SAM" id="Coils"/>
    </source>
</evidence>
<evidence type="ECO:0000259" key="20">
    <source>
        <dbReference type="Pfam" id="PF00520"/>
    </source>
</evidence>
<dbReference type="FunFam" id="1.10.287.70:FF:000018">
    <property type="entry name" value="Voltage-dependent T-type calcium channel subunit alpha"/>
    <property type="match status" value="1"/>
</dbReference>
<dbReference type="InterPro" id="IPR005445">
    <property type="entry name" value="VDCC_T_a1"/>
</dbReference>
<sequence length="1567" mass="177335">MYFVMDAHSFYDFIYFIFLIIIGSFFMINLCLVVIASQFAETKQRENQLMEEQRARFRSTESTLASFSEPGTCYDEIFKYIDRLRKRSCHLIVRAYRSCEDGGNGSEHMGAHRHSSRKIPHVHHPIHHHHHHHHHYHLGSSTLEMIGEDSQGALYTRGQASARRLGLPESAPGVCDSMHSVYHSGCHINATPQLCLTRSVPSANYSPAVHSADPLPVLGPGCAKDYPSLKECKKLDPDVAAARFTRSQSTQDMTGPAMTFTVSETRNEVPSCKVEGCPLCAEEVNNMDILMDEHGAEDALHDHSRSKKKTHEERNRCYGCLSDVSDYVENIVESKYFNQGIMLAILVNTLSMGIEYHEQPAELTNVLDISNMVFTCIFCLEMLIKILAYGLCGYIRNPYNVFDGIIVIISVWEIVGQAGGGLSVLRTFRLLRVLKLVRFMPALRRQLVVLMKTMDNMATFCMLLLLFIFIFSILGMHLFGCKFSFAEDHGTQPDRKNFDTLLWSVVTVFQILTQEDWNVVLYNGMAATSHWAALYFVVLMTFGNYILFNLLVAILVEGFQAEKGKMIEKMKGEISLEESKGSSASISEDESSTHKEKKKNSTAIAFWQNNSNRSIPQMVQNPVEPKQVGYARPSSRDPVSSDRESLSSRRCRQRSLGSLNGTPALPRRQLAARERASFLSTSRDESLRRAGSLPRQASPSLPTALPDCNGKSSVSMVETNYGVDALREEDLDASAAQVQDEEDVQCCRCCVPQCCKERPDWSLYIFSPSNRFRKTSQTICSNRYFDFIILGIIFLNCITIMLERPSIASNSAERYFLTITNYFFTAIYTTEMIIKVLAMGLIIGPNAYLKSTWNILDGFLVLMSLIDVIVFFASKESPKILGILRVLRLLRTLRPLRVISRAPGLKLVVETLISSLKPIGNIVLICCAFFIIFGILGVQLFKGKFFFCDTDDVTNITTHADCLKSNHTWHRHTYNFDNLGKALMTLFVMSTKDGWVDIMYNGLDAVGVDQQPQRNHNPWMLFFFISFLLIVGFIVLNMFVGVVVENFQNCRQQQEEEEAQHLEELRQRRLQKKLKRAAKPPYWAKYSAVRRYIHRFCTSSYLELSISIIIGLNVLTMSVEHFKQPEQLYDALRYCNYIFTAVFILEALLKLVALGIWRFFKDRLNQLDIAIVILSIVGIILEEMKMNLVLPLNPTIIRIMRVLRIARVLKLLKAAKGMRALLHTVMLALPQVGNLGLLFMLLFFIYAALGVELFGELVCTEETPCDGLGRYASFRNFGMALLTLFRISTGDNWNGILKDTLRSCADDLVESEHGCCGYDAIVSPIYFVTFVLLTQFVLVNVVVAVLMKHLEESNKEMAEEAEAKANEEHDEEMQRLRGERELVGDGEANCKEKDGESVSGAVRNSSDKSSLSQGMSVDSLELRTPEPGASIFPLSQLPPNYSIFTSPEHCLPHQTPKAQKSPQHHPLVQTPSPAWKDKSERVSTDMRMRQQPIRDSSSDDGNDSWEGERVRPKQEACDFFPKTPYRMSASRRSPATRRPMSRHGSRLQRQNSPYPDEGPNPHGFIES</sequence>
<feature type="region of interest" description="Disordered" evidence="18">
    <location>
        <begin position="1381"/>
        <end position="1417"/>
    </location>
</feature>
<dbReference type="Ensembl" id="ENSEBUT00000000562.1">
    <property type="protein sequence ID" value="ENSEBUP00000000270.1"/>
    <property type="gene ID" value="ENSEBUG00000000480.1"/>
</dbReference>
<evidence type="ECO:0000256" key="6">
    <source>
        <dbReference type="ARBA" id="ARBA00022737"/>
    </source>
</evidence>
<keyword evidence="4 16" id="KW-0107">Calcium channel</keyword>
<dbReference type="FunFam" id="1.20.120.350:FF:000007">
    <property type="entry name" value="Voltage-dependent T-type calcium channel subunit alpha"/>
    <property type="match status" value="1"/>
</dbReference>
<feature type="compositionally biased region" description="Basic and acidic residues" evidence="18">
    <location>
        <begin position="1381"/>
        <end position="1396"/>
    </location>
</feature>
<dbReference type="FunFam" id="1.10.287.70:FF:000136">
    <property type="entry name" value="Voltage-dependent T-type calcium channel subunit alpha"/>
    <property type="match status" value="1"/>
</dbReference>
<keyword evidence="13" id="KW-0407">Ion channel</keyword>
<dbReference type="FunFam" id="1.20.120.350:FF:000009">
    <property type="entry name" value="Voltage-dependent T-type calcium channel subunit alpha"/>
    <property type="match status" value="1"/>
</dbReference>
<dbReference type="GO" id="GO:0005248">
    <property type="term" value="F:voltage-gated sodium channel activity"/>
    <property type="evidence" value="ECO:0007669"/>
    <property type="project" value="TreeGrafter"/>
</dbReference>
<evidence type="ECO:0000256" key="2">
    <source>
        <dbReference type="ARBA" id="ARBA00022448"/>
    </source>
</evidence>
<feature type="transmembrane region" description="Helical" evidence="19">
    <location>
        <begin position="919"/>
        <end position="941"/>
    </location>
</feature>
<dbReference type="PRINTS" id="PR00167">
    <property type="entry name" value="CACHANNEL"/>
</dbReference>
<accession>A0A8C4NAV0</accession>
<evidence type="ECO:0000256" key="18">
    <source>
        <dbReference type="SAM" id="MobiDB-lite"/>
    </source>
</evidence>
<keyword evidence="22" id="KW-1185">Reference proteome</keyword>
<keyword evidence="8 16" id="KW-0851">Voltage-gated channel</keyword>
<dbReference type="InterPro" id="IPR043203">
    <property type="entry name" value="VGCC_Ca_Na"/>
</dbReference>
<dbReference type="SUPFAM" id="SSF81324">
    <property type="entry name" value="Voltage-gated potassium channels"/>
    <property type="match status" value="3"/>
</dbReference>
<evidence type="ECO:0000256" key="15">
    <source>
        <dbReference type="PIRSR" id="PIRSR602077-1"/>
    </source>
</evidence>
<feature type="transmembrane region" description="Helical" evidence="19">
    <location>
        <begin position="784"/>
        <end position="802"/>
    </location>
</feature>
<dbReference type="GO" id="GO:0001518">
    <property type="term" value="C:voltage-gated sodium channel complex"/>
    <property type="evidence" value="ECO:0007669"/>
    <property type="project" value="TreeGrafter"/>
</dbReference>
<evidence type="ECO:0000256" key="7">
    <source>
        <dbReference type="ARBA" id="ARBA00022837"/>
    </source>
</evidence>
<feature type="region of interest" description="Disordered" evidence="18">
    <location>
        <begin position="626"/>
        <end position="705"/>
    </location>
</feature>
<feature type="compositionally biased region" description="Basic and acidic residues" evidence="18">
    <location>
        <begin position="671"/>
        <end position="688"/>
    </location>
</feature>
<feature type="transmembrane region" description="Helical" evidence="19">
    <location>
        <begin position="822"/>
        <end position="843"/>
    </location>
</feature>
<evidence type="ECO:0000256" key="19">
    <source>
        <dbReference type="SAM" id="Phobius"/>
    </source>
</evidence>
<dbReference type="PANTHER" id="PTHR10037:SF230">
    <property type="entry name" value="CA[2+]-CHANNEL PROTEIN ALPHA[[1]] SUBUNIT T, ISOFORM F"/>
    <property type="match status" value="1"/>
</dbReference>
<evidence type="ECO:0000256" key="1">
    <source>
        <dbReference type="ARBA" id="ARBA00004141"/>
    </source>
</evidence>
<evidence type="ECO:0000256" key="13">
    <source>
        <dbReference type="ARBA" id="ARBA00023303"/>
    </source>
</evidence>
<protein>
    <recommendedName>
        <fullName evidence="16">Voltage-dependent T-type calcium channel subunit alpha</fullName>
    </recommendedName>
</protein>
<feature type="compositionally biased region" description="Basic and acidic residues" evidence="18">
    <location>
        <begin position="1475"/>
        <end position="1488"/>
    </location>
</feature>
<comment type="similarity">
    <text evidence="16">Belongs to the calcium channel alpha-1 subunit (TC 1.A.1.11) family.</text>
</comment>
<organism evidence="21 22">
    <name type="scientific">Eptatretus burgeri</name>
    <name type="common">Inshore hagfish</name>
    <dbReference type="NCBI Taxonomy" id="7764"/>
    <lineage>
        <taxon>Eukaryota</taxon>
        <taxon>Metazoa</taxon>
        <taxon>Chordata</taxon>
        <taxon>Craniata</taxon>
        <taxon>Vertebrata</taxon>
        <taxon>Cyclostomata</taxon>
        <taxon>Myxini</taxon>
        <taxon>Myxiniformes</taxon>
        <taxon>Myxinidae</taxon>
        <taxon>Eptatretinae</taxon>
        <taxon>Eptatretus</taxon>
    </lineage>
</organism>
<dbReference type="PRINTS" id="PR01629">
    <property type="entry name" value="TVDCCALPHA1"/>
</dbReference>
<keyword evidence="2" id="KW-0813">Transport</keyword>
<feature type="coiled-coil region" evidence="17">
    <location>
        <begin position="1044"/>
        <end position="1072"/>
    </location>
</feature>
<evidence type="ECO:0000256" key="9">
    <source>
        <dbReference type="ARBA" id="ARBA00022989"/>
    </source>
</evidence>
<dbReference type="GeneTree" id="ENSGT00940000156666"/>
<feature type="region of interest" description="Disordered" evidence="18">
    <location>
        <begin position="578"/>
        <end position="600"/>
    </location>
</feature>
<dbReference type="Pfam" id="PF00520">
    <property type="entry name" value="Ion_trans"/>
    <property type="match status" value="3"/>
</dbReference>
<feature type="compositionally biased region" description="Polar residues" evidence="18">
    <location>
        <begin position="1402"/>
        <end position="1416"/>
    </location>
</feature>
<feature type="region of interest" description="Disordered" evidence="18">
    <location>
        <begin position="1445"/>
        <end position="1567"/>
    </location>
</feature>
<feature type="compositionally biased region" description="Basic and acidic residues" evidence="18">
    <location>
        <begin position="1506"/>
        <end position="1516"/>
    </location>
</feature>
<evidence type="ECO:0000256" key="5">
    <source>
        <dbReference type="ARBA" id="ARBA00022692"/>
    </source>
</evidence>
<dbReference type="PANTHER" id="PTHR10037">
    <property type="entry name" value="VOLTAGE-GATED CATION CHANNEL CALCIUM AND SODIUM"/>
    <property type="match status" value="1"/>
</dbReference>
<feature type="transmembrane region" description="Helical" evidence="19">
    <location>
        <begin position="533"/>
        <end position="556"/>
    </location>
</feature>
<dbReference type="Gene3D" id="1.20.120.350">
    <property type="entry name" value="Voltage-gated potassium channels. Chain C"/>
    <property type="match status" value="3"/>
</dbReference>
<dbReference type="GO" id="GO:0086010">
    <property type="term" value="P:membrane depolarization during action potential"/>
    <property type="evidence" value="ECO:0007669"/>
    <property type="project" value="TreeGrafter"/>
</dbReference>
<dbReference type="Gene3D" id="1.10.287.70">
    <property type="match status" value="4"/>
</dbReference>
<feature type="binding site" evidence="15">
    <location>
        <position position="515"/>
    </location>
    <ligand>
        <name>Ca(2+)</name>
        <dbReference type="ChEBI" id="CHEBI:29108"/>
    </ligand>
</feature>
<keyword evidence="7 15" id="KW-0106">Calcium</keyword>
<evidence type="ECO:0000256" key="8">
    <source>
        <dbReference type="ARBA" id="ARBA00022882"/>
    </source>
</evidence>
<feature type="compositionally biased region" description="Low complexity" evidence="18">
    <location>
        <begin position="1526"/>
        <end position="1538"/>
    </location>
</feature>
<feature type="coiled-coil region" evidence="17">
    <location>
        <begin position="1347"/>
        <end position="1379"/>
    </location>
</feature>
<proteinExistence type="inferred from homology"/>
<keyword evidence="6" id="KW-0677">Repeat</keyword>
<dbReference type="GO" id="GO:0046872">
    <property type="term" value="F:metal ion binding"/>
    <property type="evidence" value="ECO:0007669"/>
    <property type="project" value="UniProtKB-KW"/>
</dbReference>
<feature type="transmembrane region" description="Helical" evidence="19">
    <location>
        <begin position="457"/>
        <end position="476"/>
    </location>
</feature>
<dbReference type="FunFam" id="1.20.120.350:FF:000008">
    <property type="entry name" value="Voltage-dependent T-type calcium channel subunit alpha"/>
    <property type="match status" value="1"/>
</dbReference>
<dbReference type="InterPro" id="IPR002077">
    <property type="entry name" value="VDCCAlpha1"/>
</dbReference>
<dbReference type="GO" id="GO:0008332">
    <property type="term" value="F:low voltage-gated calcium channel activity"/>
    <property type="evidence" value="ECO:0007669"/>
    <property type="project" value="TreeGrafter"/>
</dbReference>
<keyword evidence="10" id="KW-0406">Ion transport</keyword>
<dbReference type="Proteomes" id="UP000694388">
    <property type="component" value="Unplaced"/>
</dbReference>
<comment type="catalytic activity">
    <reaction evidence="14">
        <text>Ca(2+)(in) = Ca(2+)(out)</text>
        <dbReference type="Rhea" id="RHEA:29671"/>
        <dbReference type="ChEBI" id="CHEBI:29108"/>
    </reaction>
</comment>
<dbReference type="InterPro" id="IPR027359">
    <property type="entry name" value="Volt_channel_dom_sf"/>
</dbReference>
<keyword evidence="15" id="KW-0479">Metal-binding</keyword>
<keyword evidence="9 19" id="KW-1133">Transmembrane helix</keyword>
<evidence type="ECO:0000256" key="16">
    <source>
        <dbReference type="RuleBase" id="RU003808"/>
    </source>
</evidence>
<feature type="transmembrane region" description="Helical" evidence="19">
    <location>
        <begin position="1227"/>
        <end position="1249"/>
    </location>
</feature>
<evidence type="ECO:0000256" key="12">
    <source>
        <dbReference type="ARBA" id="ARBA00023180"/>
    </source>
</evidence>
<keyword evidence="3 16" id="KW-0109">Calcium transport</keyword>
<evidence type="ECO:0000313" key="21">
    <source>
        <dbReference type="Ensembl" id="ENSEBUP00000000270.1"/>
    </source>
</evidence>
<dbReference type="GO" id="GO:0070509">
    <property type="term" value="P:calcium ion import"/>
    <property type="evidence" value="ECO:0007669"/>
    <property type="project" value="TreeGrafter"/>
</dbReference>
<dbReference type="GO" id="GO:0045956">
    <property type="term" value="P:positive regulation of calcium ion-dependent exocytosis"/>
    <property type="evidence" value="ECO:0007669"/>
    <property type="project" value="TreeGrafter"/>
</dbReference>
<keyword evidence="5 19" id="KW-0812">Transmembrane</keyword>
<keyword evidence="12" id="KW-0325">Glycoprotein</keyword>
<feature type="transmembrane region" description="Helical" evidence="19">
    <location>
        <begin position="1137"/>
        <end position="1157"/>
    </location>
</feature>
<evidence type="ECO:0000313" key="22">
    <source>
        <dbReference type="Proteomes" id="UP000694388"/>
    </source>
</evidence>
<feature type="domain" description="Ion transport" evidence="20">
    <location>
        <begin position="782"/>
        <end position="1055"/>
    </location>
</feature>
<comment type="subcellular location">
    <subcellularLocation>
        <location evidence="1 16">Membrane</location>
        <topology evidence="1 16">Multi-pass membrane protein</topology>
    </subcellularLocation>
</comment>
<keyword evidence="17" id="KW-0175">Coiled coil</keyword>
<keyword evidence="11 19" id="KW-0472">Membrane</keyword>
<feature type="transmembrane region" description="Helical" evidence="19">
    <location>
        <begin position="369"/>
        <end position="392"/>
    </location>
</feature>
<feature type="domain" description="Ion transport" evidence="20">
    <location>
        <begin position="1100"/>
        <end position="1355"/>
    </location>
</feature>
<comment type="function">
    <text evidence="16">Voltage-sensitive calcium channels (VSCC) mediate the entry of calcium ions into excitable cells and are also involved in a variety of calcium-dependent processes, including muscle contraction, hormone or neurotransmitter release, gene expression, cell motility, cell division and cell death. This channel gives rise to T-type calcium currents. T-type calcium channels belong to the "low-voltage activated (LVA)" group and are strongly blocked by nickel and mibefradil. A particularity of this type of channels is an opening at quite negative potentials, and a voltage-dependent inactivation. T-type channels serve pacemaking functions in both central neurons and cardiac nodal cells and support calcium signaling in secretory cells and vascular smooth muscle. They may also be involved in the modulation of firing patterns of neurons which is important for information processing as well as in cell growth processes.</text>
</comment>
<dbReference type="GO" id="GO:0043005">
    <property type="term" value="C:neuron projection"/>
    <property type="evidence" value="ECO:0007669"/>
    <property type="project" value="TreeGrafter"/>
</dbReference>
<feature type="transmembrane region" description="Helical" evidence="19">
    <location>
        <begin position="13"/>
        <end position="35"/>
    </location>
</feature>
<feature type="domain" description="Ion transport" evidence="20">
    <location>
        <begin position="335"/>
        <end position="563"/>
    </location>
</feature>
<evidence type="ECO:0000256" key="11">
    <source>
        <dbReference type="ARBA" id="ARBA00023136"/>
    </source>
</evidence>
<feature type="transmembrane region" description="Helical" evidence="19">
    <location>
        <begin position="1325"/>
        <end position="1347"/>
    </location>
</feature>